<name>A0A9E6PTH1_9PSED</name>
<evidence type="ECO:0008006" key="3">
    <source>
        <dbReference type="Google" id="ProtNLM"/>
    </source>
</evidence>
<evidence type="ECO:0000313" key="2">
    <source>
        <dbReference type="Proteomes" id="UP000633418"/>
    </source>
</evidence>
<dbReference type="KEGG" id="pxn:HU772_015695"/>
<dbReference type="AlphaFoldDB" id="A0A9E6PTH1"/>
<dbReference type="PROSITE" id="PS51257">
    <property type="entry name" value="PROKAR_LIPOPROTEIN"/>
    <property type="match status" value="1"/>
</dbReference>
<proteinExistence type="predicted"/>
<keyword evidence="2" id="KW-1185">Reference proteome</keyword>
<evidence type="ECO:0000313" key="1">
    <source>
        <dbReference type="EMBL" id="QXI36793.1"/>
    </source>
</evidence>
<organism evidence="1 2">
    <name type="scientific">Pseudomonas xantholysinigenes</name>
    <dbReference type="NCBI Taxonomy" id="2745490"/>
    <lineage>
        <taxon>Bacteria</taxon>
        <taxon>Pseudomonadati</taxon>
        <taxon>Pseudomonadota</taxon>
        <taxon>Gammaproteobacteria</taxon>
        <taxon>Pseudomonadales</taxon>
        <taxon>Pseudomonadaceae</taxon>
        <taxon>Pseudomonas</taxon>
    </lineage>
</organism>
<dbReference type="RefSeq" id="WP_186659567.1">
    <property type="nucleotide sequence ID" value="NZ_CP077095.1"/>
</dbReference>
<dbReference type="EMBL" id="CP077095">
    <property type="protein sequence ID" value="QXI36793.1"/>
    <property type="molecule type" value="Genomic_DNA"/>
</dbReference>
<gene>
    <name evidence="1" type="ORF">HU772_015695</name>
</gene>
<dbReference type="Proteomes" id="UP000633418">
    <property type="component" value="Chromosome"/>
</dbReference>
<protein>
    <recommendedName>
        <fullName evidence="3">Alpha/beta hydrolase</fullName>
    </recommendedName>
</protein>
<sequence>MRTMIAILCVLLAGCAPLKQYNPSEPSLKAYDLATPLATCPGGNGVASFRHGFVEFDEYGNLLNPAAFETLMGDIRHIKRPLLIVTYLHGWRHSAAPDDEDVREFKLAMRNIAAMDGCTREVVGVYMGWRGQVLRWNSPLDYFTFWDRKQTAHSVGSGAVTEVLLRLDKERVRRNGSRLQATQDTQSRLVFVGHSFGAAVLYTALAPILLERFTQSAGFDAPDQLDTTQCVSNPPEPLKTVGDLVVLINPAFEAMRLATLHKLSVGCHYRQDQRPVLAIVTGTTDQATGTLFRIARAPRAALQKYASDVPEGFAANTVAVGHYRPYQTHELSSSLQSEGAVEEGSFSGCEQYIDPLARQRGQMKLASLSTSGGGSTTTRFFANRVGKDGKPKFFDLTFERTKEARNTPAYNPVLNVRVKAPIITGHGGIYSCQLMTFIGALVTSTYRIQP</sequence>
<reference evidence="1 2" key="2">
    <citation type="journal article" date="2021" name="Microorganisms">
        <title>The Ever-Expanding Pseudomonas Genus: Description of 43 New Species and Partition of the Pseudomonas putida Group.</title>
        <authorList>
            <person name="Girard L."/>
            <person name="Lood C."/>
            <person name="Hofte M."/>
            <person name="Vandamme P."/>
            <person name="Rokni-Zadeh H."/>
            <person name="van Noort V."/>
            <person name="Lavigne R."/>
            <person name="De Mot R."/>
        </authorList>
    </citation>
    <scope>NUCLEOTIDE SEQUENCE [LARGE SCALE GENOMIC DNA]</scope>
    <source>
        <strain evidence="1 2">RW9S1A</strain>
    </source>
</reference>
<reference evidence="1 2" key="1">
    <citation type="journal article" date="2020" name="Microorganisms">
        <title>Reliable Identification of Environmental Pseudomonas Isolates Using the rpoD Gene.</title>
        <authorList>
            <consortium name="The Broad Institute Genome Sequencing Platform"/>
            <person name="Girard L."/>
            <person name="Lood C."/>
            <person name="Rokni-Zadeh H."/>
            <person name="van Noort V."/>
            <person name="Lavigne R."/>
            <person name="De Mot R."/>
        </authorList>
    </citation>
    <scope>NUCLEOTIDE SEQUENCE [LARGE SCALE GENOMIC DNA]</scope>
    <source>
        <strain evidence="1 2">RW9S1A</strain>
    </source>
</reference>
<accession>A0A9E6PTH1</accession>